<sequence>MIQELRFNYPIIQIIEMKAMCPLLRRDSFNEEEQLYQHSECDQVEFQLTDHWCQAEADTDPNILANKSPSIKKKKQGRYKNVPYTFGRHFRNWIESEVGSIQCPVVQKFISKRKSNPRYHDSFKDFNDLFQHSGMGRQLGQLFFGQKKWIQYLLNNERVDGFQIYLEVERSYYEAATNGTKITEQKVRNI</sequence>
<evidence type="ECO:0000313" key="1">
    <source>
        <dbReference type="EMBL" id="CAD8068267.1"/>
    </source>
</evidence>
<dbReference type="EMBL" id="CAJJDM010000041">
    <property type="protein sequence ID" value="CAD8068267.1"/>
    <property type="molecule type" value="Genomic_DNA"/>
</dbReference>
<proteinExistence type="predicted"/>
<keyword evidence="2" id="KW-1185">Reference proteome</keyword>
<evidence type="ECO:0000313" key="2">
    <source>
        <dbReference type="Proteomes" id="UP000688137"/>
    </source>
</evidence>
<dbReference type="AlphaFoldDB" id="A0A8S1LKP4"/>
<reference evidence="1" key="1">
    <citation type="submission" date="2021-01" db="EMBL/GenBank/DDBJ databases">
        <authorList>
            <consortium name="Genoscope - CEA"/>
            <person name="William W."/>
        </authorList>
    </citation>
    <scope>NUCLEOTIDE SEQUENCE</scope>
</reference>
<comment type="caution">
    <text evidence="1">The sequence shown here is derived from an EMBL/GenBank/DDBJ whole genome shotgun (WGS) entry which is preliminary data.</text>
</comment>
<accession>A0A8S1LKP4</accession>
<name>A0A8S1LKP4_PARPR</name>
<gene>
    <name evidence="1" type="ORF">PPRIM_AZ9-3.1.T0420071</name>
</gene>
<dbReference type="OMA" id="IEMKAMC"/>
<protein>
    <submittedName>
        <fullName evidence="1">Uncharacterized protein</fullName>
    </submittedName>
</protein>
<organism evidence="1 2">
    <name type="scientific">Paramecium primaurelia</name>
    <dbReference type="NCBI Taxonomy" id="5886"/>
    <lineage>
        <taxon>Eukaryota</taxon>
        <taxon>Sar</taxon>
        <taxon>Alveolata</taxon>
        <taxon>Ciliophora</taxon>
        <taxon>Intramacronucleata</taxon>
        <taxon>Oligohymenophorea</taxon>
        <taxon>Peniculida</taxon>
        <taxon>Parameciidae</taxon>
        <taxon>Paramecium</taxon>
    </lineage>
</organism>
<dbReference type="Proteomes" id="UP000688137">
    <property type="component" value="Unassembled WGS sequence"/>
</dbReference>